<dbReference type="Proteomes" id="UP000250078">
    <property type="component" value="Unassembled WGS sequence"/>
</dbReference>
<reference evidence="1 2" key="1">
    <citation type="journal article" date="2016" name="Nat. Commun.">
        <title>Ectomycorrhizal ecology is imprinted in the genome of the dominant symbiotic fungus Cenococcum geophilum.</title>
        <authorList>
            <consortium name="DOE Joint Genome Institute"/>
            <person name="Peter M."/>
            <person name="Kohler A."/>
            <person name="Ohm R.A."/>
            <person name="Kuo A."/>
            <person name="Krutzmann J."/>
            <person name="Morin E."/>
            <person name="Arend M."/>
            <person name="Barry K.W."/>
            <person name="Binder M."/>
            <person name="Choi C."/>
            <person name="Clum A."/>
            <person name="Copeland A."/>
            <person name="Grisel N."/>
            <person name="Haridas S."/>
            <person name="Kipfer T."/>
            <person name="LaButti K."/>
            <person name="Lindquist E."/>
            <person name="Lipzen A."/>
            <person name="Maire R."/>
            <person name="Meier B."/>
            <person name="Mihaltcheva S."/>
            <person name="Molinier V."/>
            <person name="Murat C."/>
            <person name="Poggeler S."/>
            <person name="Quandt C.A."/>
            <person name="Sperisen C."/>
            <person name="Tritt A."/>
            <person name="Tisserant E."/>
            <person name="Crous P.W."/>
            <person name="Henrissat B."/>
            <person name="Nehls U."/>
            <person name="Egli S."/>
            <person name="Spatafora J.W."/>
            <person name="Grigoriev I.V."/>
            <person name="Martin F.M."/>
        </authorList>
    </citation>
    <scope>NUCLEOTIDE SEQUENCE [LARGE SCALE GENOMIC DNA]</scope>
    <source>
        <strain evidence="1 2">1.58</strain>
    </source>
</reference>
<sequence length="556" mass="60151">METLDGTDWDVLIVGTGIKQSLLALALSRSGRRVLHIDKNNYYGGAEAAFSLQEAEDWSKNVVEDGTLRSLYTNVSISQSSQEKPEADAPKLSFSRAYNLSLSPQVIYARSALLPILVSSKIYRQLDFLAVGSWWVYSSKGGISNASSGGQTADGANSGQGILTKVPSGREDIFADQSLDFKAKRALMKFLRFIAEFEDQPEVWEEHREKPFPAFLSEQFNFPVALQAPVIALALSPSAPNHTTTEFALRRISRHLRSIGMYGPGFGSVVPKWGGLSEIAQVACRAGAVGGAVYVLGKGFAHPESIDAQDNEPTDDAQKPIRLKVHLQDGEAITTRWIAGLGDNLQPFYARQASRPETYSDLRDLPAVCKSVTIVSSALEPLFPALAEGAPQPAGAVIVFPFGSLSLGEGSDQEEELPPVHLLIHSGDTGECPVGQSVLYASVALDSELGFVLLEQAVKSLLQAVDMQPTPTILWSIRYKQHSGAAHHLPPSSVSERSSASGQILEFSPSSSDLAFDDSMLGEVKELWLKILGDEAGEFMVFEDREGIGPDIDDDE</sequence>
<evidence type="ECO:0000313" key="2">
    <source>
        <dbReference type="Proteomes" id="UP000250078"/>
    </source>
</evidence>
<organism evidence="1 2">
    <name type="scientific">Cenococcum geophilum 1.58</name>
    <dbReference type="NCBI Taxonomy" id="794803"/>
    <lineage>
        <taxon>Eukaryota</taxon>
        <taxon>Fungi</taxon>
        <taxon>Dikarya</taxon>
        <taxon>Ascomycota</taxon>
        <taxon>Pezizomycotina</taxon>
        <taxon>Dothideomycetes</taxon>
        <taxon>Pleosporomycetidae</taxon>
        <taxon>Gloniales</taxon>
        <taxon>Gloniaceae</taxon>
        <taxon>Cenococcum</taxon>
    </lineage>
</organism>
<keyword evidence="2" id="KW-1185">Reference proteome</keyword>
<dbReference type="EMBL" id="KV748284">
    <property type="protein sequence ID" value="OCK86838.1"/>
    <property type="molecule type" value="Genomic_DNA"/>
</dbReference>
<accession>A0ACC8EKL9</accession>
<proteinExistence type="predicted"/>
<name>A0ACC8EKL9_9PEZI</name>
<protein>
    <submittedName>
        <fullName evidence="1">Uncharacterized protein</fullName>
    </submittedName>
</protein>
<evidence type="ECO:0000313" key="1">
    <source>
        <dbReference type="EMBL" id="OCK86838.1"/>
    </source>
</evidence>
<gene>
    <name evidence="1" type="ORF">K441DRAFT_597518</name>
</gene>